<reference evidence="8" key="1">
    <citation type="submission" date="2017-05" db="UniProtKB">
        <authorList>
            <consortium name="EnsemblMetazoa"/>
        </authorList>
    </citation>
    <scope>IDENTIFICATION</scope>
</reference>
<evidence type="ECO:0000256" key="5">
    <source>
        <dbReference type="ARBA" id="ARBA00024347"/>
    </source>
</evidence>
<evidence type="ECO:0000259" key="7">
    <source>
        <dbReference type="Pfam" id="PF00644"/>
    </source>
</evidence>
<keyword evidence="2" id="KW-0808">Transferase</keyword>
<dbReference type="SUPFAM" id="SSF56399">
    <property type="entry name" value="ADP-ribosylation"/>
    <property type="match status" value="1"/>
</dbReference>
<evidence type="ECO:0000256" key="1">
    <source>
        <dbReference type="ARBA" id="ARBA00022676"/>
    </source>
</evidence>
<dbReference type="OrthoDB" id="19501at2759"/>
<keyword evidence="3" id="KW-0548">Nucleotidyltransferase</keyword>
<dbReference type="PANTHER" id="PTHR21328">
    <property type="entry name" value="POLY ADP-RIBOSE POLYMERASE FAMILY, MEMBER PARP"/>
    <property type="match status" value="1"/>
</dbReference>
<dbReference type="AlphaFoldDB" id="A0A1X7VX51"/>
<keyword evidence="4" id="KW-0520">NAD</keyword>
<feature type="transmembrane region" description="Helical" evidence="6">
    <location>
        <begin position="210"/>
        <end position="227"/>
    </location>
</feature>
<sequence length="246" mass="27017">MCCSAATSAVSGNFISLFIEVGGAAGCLALGACGTVLLSTDSPLTVTPGAPNGGERVIVLLYILYLNPKTSCFNRFLVPLSSEREEKWQRTASEYGTFLAYHGSRVENFHPIAHNGLLSHINKVNIFGEGTYLSTELSPPAGPRAPSLHCVAMMAVCEVDSHPDIRSRVQHGSEPSFNQKVPERYFVVTDDGIYVESLILPEDGFPTTNGLLVVFLYLFLLLFLGLWNSHYASKLYNQYTRRYITL</sequence>
<organism evidence="8">
    <name type="scientific">Amphimedon queenslandica</name>
    <name type="common">Sponge</name>
    <dbReference type="NCBI Taxonomy" id="400682"/>
    <lineage>
        <taxon>Eukaryota</taxon>
        <taxon>Metazoa</taxon>
        <taxon>Porifera</taxon>
        <taxon>Demospongiae</taxon>
        <taxon>Heteroscleromorpha</taxon>
        <taxon>Haplosclerida</taxon>
        <taxon>Niphatidae</taxon>
        <taxon>Amphimedon</taxon>
    </lineage>
</organism>
<evidence type="ECO:0000256" key="6">
    <source>
        <dbReference type="SAM" id="Phobius"/>
    </source>
</evidence>
<feature type="domain" description="PARP catalytic" evidence="7">
    <location>
        <begin position="85"/>
        <end position="159"/>
    </location>
</feature>
<dbReference type="eggNOG" id="ENOG502QPKE">
    <property type="taxonomic scope" value="Eukaryota"/>
</dbReference>
<dbReference type="GO" id="GO:0016779">
    <property type="term" value="F:nucleotidyltransferase activity"/>
    <property type="evidence" value="ECO:0007669"/>
    <property type="project" value="UniProtKB-KW"/>
</dbReference>
<keyword evidence="6" id="KW-0472">Membrane</keyword>
<dbReference type="InterPro" id="IPR051838">
    <property type="entry name" value="ARTD_PARP"/>
</dbReference>
<dbReference type="EnsemblMetazoa" id="Aqu2.1.44718_001">
    <property type="protein sequence ID" value="Aqu2.1.44718_001"/>
    <property type="gene ID" value="Aqu2.1.44718"/>
</dbReference>
<keyword evidence="1" id="KW-0328">Glycosyltransferase</keyword>
<evidence type="ECO:0000313" key="8">
    <source>
        <dbReference type="EnsemblMetazoa" id="Aqu2.1.44718_001"/>
    </source>
</evidence>
<accession>A0A1X7VX51</accession>
<comment type="similarity">
    <text evidence="5">Belongs to the ARTD/PARP family.</text>
</comment>
<evidence type="ECO:0000256" key="2">
    <source>
        <dbReference type="ARBA" id="ARBA00022679"/>
    </source>
</evidence>
<evidence type="ECO:0000256" key="3">
    <source>
        <dbReference type="ARBA" id="ARBA00022695"/>
    </source>
</evidence>
<proteinExistence type="inferred from homology"/>
<dbReference type="Pfam" id="PF00644">
    <property type="entry name" value="PARP"/>
    <property type="match status" value="1"/>
</dbReference>
<dbReference type="InParanoid" id="A0A1X7VX51"/>
<keyword evidence="6" id="KW-1133">Transmembrane helix</keyword>
<protein>
    <recommendedName>
        <fullName evidence="7">PARP catalytic domain-containing protein</fullName>
    </recommendedName>
</protein>
<keyword evidence="6" id="KW-0812">Transmembrane</keyword>
<dbReference type="GO" id="GO:0003950">
    <property type="term" value="F:NAD+ poly-ADP-ribosyltransferase activity"/>
    <property type="evidence" value="ECO:0007669"/>
    <property type="project" value="InterPro"/>
</dbReference>
<name>A0A1X7VX51_AMPQE</name>
<evidence type="ECO:0000256" key="4">
    <source>
        <dbReference type="ARBA" id="ARBA00023027"/>
    </source>
</evidence>
<dbReference type="InterPro" id="IPR012317">
    <property type="entry name" value="Poly(ADP-ribose)pol_cat_dom"/>
</dbReference>
<dbReference type="Gene3D" id="3.90.228.10">
    <property type="match status" value="1"/>
</dbReference>
<dbReference type="STRING" id="400682.A0A1X7VX51"/>